<dbReference type="KEGG" id="vao:FA707_10365"/>
<gene>
    <name evidence="1" type="ORF">FA707_10365</name>
</gene>
<name>A0A4D7CXU6_9ENTE</name>
<dbReference type="OrthoDB" id="2610916at2"/>
<protein>
    <submittedName>
        <fullName evidence="1">Uncharacterized protein</fullName>
    </submittedName>
</protein>
<evidence type="ECO:0000313" key="1">
    <source>
        <dbReference type="EMBL" id="QCI87297.1"/>
    </source>
</evidence>
<accession>A0A4D7CXU6</accession>
<dbReference type="EMBL" id="CP039712">
    <property type="protein sequence ID" value="QCI87297.1"/>
    <property type="molecule type" value="Genomic_DNA"/>
</dbReference>
<dbReference type="InterPro" id="IPR036259">
    <property type="entry name" value="MFS_trans_sf"/>
</dbReference>
<dbReference type="SUPFAM" id="SSF103473">
    <property type="entry name" value="MFS general substrate transporter"/>
    <property type="match status" value="1"/>
</dbReference>
<proteinExistence type="predicted"/>
<keyword evidence="2" id="KW-1185">Reference proteome</keyword>
<evidence type="ECO:0000313" key="2">
    <source>
        <dbReference type="Proteomes" id="UP000298615"/>
    </source>
</evidence>
<dbReference type="Proteomes" id="UP000298615">
    <property type="component" value="Chromosome"/>
</dbReference>
<dbReference type="RefSeq" id="WP_136954119.1">
    <property type="nucleotide sequence ID" value="NZ_CP039712.1"/>
</dbReference>
<sequence>MMKELKNGFIQTMLGSTIWLLLLSTLFRENRELSYEYIWTIVLIGALFGLVFGIIYPYLWKYATYPAIINIISSTLVNTVLGFLAVNLYDKTMFNLIIPYWWCALILTVIIHSICFYFYTNYQNKQLEKELNSLI</sequence>
<dbReference type="AlphaFoldDB" id="A0A4D7CXU6"/>
<organism evidence="1 2">
    <name type="scientific">Vagococcus zengguangii</name>
    <dbReference type="NCBI Taxonomy" id="2571750"/>
    <lineage>
        <taxon>Bacteria</taxon>
        <taxon>Bacillati</taxon>
        <taxon>Bacillota</taxon>
        <taxon>Bacilli</taxon>
        <taxon>Lactobacillales</taxon>
        <taxon>Enterococcaceae</taxon>
        <taxon>Vagococcus</taxon>
    </lineage>
</organism>
<reference evidence="1 2" key="1">
    <citation type="submission" date="2019-04" db="EMBL/GenBank/DDBJ databases">
        <title>Vagococcus sp. nov., isolated from faeces of yaks (Bos grunniens).</title>
        <authorList>
            <person name="Ge Y."/>
        </authorList>
    </citation>
    <scope>NUCLEOTIDE SEQUENCE [LARGE SCALE GENOMIC DNA]</scope>
    <source>
        <strain evidence="1 2">MN-17</strain>
    </source>
</reference>